<name>A0A383AND5_9ZZZZ</name>
<dbReference type="AlphaFoldDB" id="A0A383AND5"/>
<dbReference type="PANTHER" id="PTHR30327:SF1">
    <property type="entry name" value="UPF0301 PROTEIN YQGE"/>
    <property type="match status" value="1"/>
</dbReference>
<dbReference type="PANTHER" id="PTHR30327">
    <property type="entry name" value="UNCHARACTERIZED PROTEIN YQGE"/>
    <property type="match status" value="1"/>
</dbReference>
<dbReference type="Pfam" id="PF02622">
    <property type="entry name" value="DUF179"/>
    <property type="match status" value="1"/>
</dbReference>
<dbReference type="Gene3D" id="3.40.1740.10">
    <property type="entry name" value="VC0467-like"/>
    <property type="match status" value="1"/>
</dbReference>
<dbReference type="InterPro" id="IPR003774">
    <property type="entry name" value="AlgH-like"/>
</dbReference>
<sequence>MNLTQRFQTSTCLSGNILLSHPSLMDPNFAKTVVFLSSHSDENGTLGVILNRPMGKKLGDLDKQFQVAEFSDVPVFEGGPVEREKLIVAAWEWLNDPSSFKLYFGIDLDKAKSLREENPNVQIACFLGHSGWSAGQLESELDENAWLVHNLDHNLFSQMESERQIWKAIVGSMSDDLRLLVDAPEDPLKN</sequence>
<organism evidence="1">
    <name type="scientific">marine metagenome</name>
    <dbReference type="NCBI Taxonomy" id="408172"/>
    <lineage>
        <taxon>unclassified sequences</taxon>
        <taxon>metagenomes</taxon>
        <taxon>ecological metagenomes</taxon>
    </lineage>
</organism>
<gene>
    <name evidence="1" type="ORF">METZ01_LOCUS461569</name>
</gene>
<evidence type="ECO:0008006" key="2">
    <source>
        <dbReference type="Google" id="ProtNLM"/>
    </source>
</evidence>
<evidence type="ECO:0000313" key="1">
    <source>
        <dbReference type="EMBL" id="SVE08715.1"/>
    </source>
</evidence>
<dbReference type="SUPFAM" id="SSF143456">
    <property type="entry name" value="VC0467-like"/>
    <property type="match status" value="1"/>
</dbReference>
<dbReference type="EMBL" id="UINC01193215">
    <property type="protein sequence ID" value="SVE08715.1"/>
    <property type="molecule type" value="Genomic_DNA"/>
</dbReference>
<reference evidence="1" key="1">
    <citation type="submission" date="2018-05" db="EMBL/GenBank/DDBJ databases">
        <authorList>
            <person name="Lanie J.A."/>
            <person name="Ng W.-L."/>
            <person name="Kazmierczak K.M."/>
            <person name="Andrzejewski T.M."/>
            <person name="Davidsen T.M."/>
            <person name="Wayne K.J."/>
            <person name="Tettelin H."/>
            <person name="Glass J.I."/>
            <person name="Rusch D."/>
            <person name="Podicherti R."/>
            <person name="Tsui H.-C.T."/>
            <person name="Winkler M.E."/>
        </authorList>
    </citation>
    <scope>NUCLEOTIDE SEQUENCE</scope>
</reference>
<protein>
    <recommendedName>
        <fullName evidence="2">YqgE/AlgH family protein</fullName>
    </recommendedName>
</protein>
<accession>A0A383AND5</accession>
<dbReference type="GO" id="GO:0005829">
    <property type="term" value="C:cytosol"/>
    <property type="evidence" value="ECO:0007669"/>
    <property type="project" value="TreeGrafter"/>
</dbReference>
<proteinExistence type="predicted"/>